<sequence length="159" mass="17815">MTPAHIEEYEAARDELLEQFIRQIKRDQPAIEVRIQMRFPEVYAEIDRLKVEAELRMSIFWPLLILSGVLATAWSPIALALLVAPPFLLRDGFKRMREASEKTWGALMAREVSSPTLDAMDSAKREKCLSFAGAFGEPDPPAVMAADQRPIADLSGLST</sequence>
<proteinExistence type="predicted"/>
<evidence type="ECO:0000313" key="2">
    <source>
        <dbReference type="EMBL" id="RZU12703.1"/>
    </source>
</evidence>
<dbReference type="Proteomes" id="UP000292027">
    <property type="component" value="Unassembled WGS sequence"/>
</dbReference>
<keyword evidence="1" id="KW-0812">Transmembrane</keyword>
<name>A0A4Q7WS97_9ACTN</name>
<accession>A0A4Q7WS97</accession>
<evidence type="ECO:0000313" key="3">
    <source>
        <dbReference type="Proteomes" id="UP000292027"/>
    </source>
</evidence>
<reference evidence="2 3" key="1">
    <citation type="journal article" date="2015" name="Stand. Genomic Sci.">
        <title>Genomic Encyclopedia of Bacterial and Archaeal Type Strains, Phase III: the genomes of soil and plant-associated and newly described type strains.</title>
        <authorList>
            <person name="Whitman W.B."/>
            <person name="Woyke T."/>
            <person name="Klenk H.P."/>
            <person name="Zhou Y."/>
            <person name="Lilburn T.G."/>
            <person name="Beck B.J."/>
            <person name="De Vos P."/>
            <person name="Vandamme P."/>
            <person name="Eisen J.A."/>
            <person name="Garrity G."/>
            <person name="Hugenholtz P."/>
            <person name="Kyrpides N.C."/>
        </authorList>
    </citation>
    <scope>NUCLEOTIDE SEQUENCE [LARGE SCALE GENOMIC DNA]</scope>
    <source>
        <strain evidence="2 3">VKM Ac-2540</strain>
    </source>
</reference>
<feature type="transmembrane region" description="Helical" evidence="1">
    <location>
        <begin position="59"/>
        <end position="89"/>
    </location>
</feature>
<organism evidence="2 3">
    <name type="scientific">Kribbella rubisoli</name>
    <dbReference type="NCBI Taxonomy" id="3075929"/>
    <lineage>
        <taxon>Bacteria</taxon>
        <taxon>Bacillati</taxon>
        <taxon>Actinomycetota</taxon>
        <taxon>Actinomycetes</taxon>
        <taxon>Propionibacteriales</taxon>
        <taxon>Kribbellaceae</taxon>
        <taxon>Kribbella</taxon>
    </lineage>
</organism>
<dbReference type="OrthoDB" id="3637814at2"/>
<keyword evidence="1" id="KW-0472">Membrane</keyword>
<evidence type="ECO:0000256" key="1">
    <source>
        <dbReference type="SAM" id="Phobius"/>
    </source>
</evidence>
<dbReference type="AlphaFoldDB" id="A0A4Q7WS97"/>
<gene>
    <name evidence="2" type="ORF">EV645_5976</name>
</gene>
<keyword evidence="1" id="KW-1133">Transmembrane helix</keyword>
<comment type="caution">
    <text evidence="2">The sequence shown here is derived from an EMBL/GenBank/DDBJ whole genome shotgun (WGS) entry which is preliminary data.</text>
</comment>
<dbReference type="EMBL" id="SHKR01000014">
    <property type="protein sequence ID" value="RZU12703.1"/>
    <property type="molecule type" value="Genomic_DNA"/>
</dbReference>
<keyword evidence="3" id="KW-1185">Reference proteome</keyword>
<protein>
    <submittedName>
        <fullName evidence="2">Uncharacterized protein</fullName>
    </submittedName>
</protein>